<name>A0A5B9QAZ2_9BACT</name>
<proteinExistence type="predicted"/>
<dbReference type="AlphaFoldDB" id="A0A5B9QAZ2"/>
<evidence type="ECO:0000313" key="3">
    <source>
        <dbReference type="Proteomes" id="UP000323917"/>
    </source>
</evidence>
<dbReference type="InterPro" id="IPR018657">
    <property type="entry name" value="LarA-like_N"/>
</dbReference>
<dbReference type="EMBL" id="CP042913">
    <property type="protein sequence ID" value="QEG34076.1"/>
    <property type="molecule type" value="Genomic_DNA"/>
</dbReference>
<dbReference type="Gene3D" id="3.90.226.30">
    <property type="match status" value="1"/>
</dbReference>
<dbReference type="InterPro" id="IPR048068">
    <property type="entry name" value="LarA-like"/>
</dbReference>
<dbReference type="Proteomes" id="UP000323917">
    <property type="component" value="Chromosome"/>
</dbReference>
<dbReference type="KEGG" id="bgok:Pr1d_13480"/>
<dbReference type="InterPro" id="IPR043166">
    <property type="entry name" value="LarA-like_C"/>
</dbReference>
<feature type="domain" description="LarA-like N-terminal" evidence="1">
    <location>
        <begin position="42"/>
        <end position="162"/>
    </location>
</feature>
<evidence type="ECO:0000259" key="1">
    <source>
        <dbReference type="Pfam" id="PF09861"/>
    </source>
</evidence>
<dbReference type="GO" id="GO:0050043">
    <property type="term" value="F:lactate racemase activity"/>
    <property type="evidence" value="ECO:0007669"/>
    <property type="project" value="InterPro"/>
</dbReference>
<dbReference type="Gene3D" id="3.40.50.11440">
    <property type="match status" value="1"/>
</dbReference>
<reference evidence="2 3" key="1">
    <citation type="submission" date="2019-08" db="EMBL/GenBank/DDBJ databases">
        <title>Deep-cultivation of Planctomycetes and their phenomic and genomic characterization uncovers novel biology.</title>
        <authorList>
            <person name="Wiegand S."/>
            <person name="Jogler M."/>
            <person name="Boedeker C."/>
            <person name="Pinto D."/>
            <person name="Vollmers J."/>
            <person name="Rivas-Marin E."/>
            <person name="Kohn T."/>
            <person name="Peeters S.H."/>
            <person name="Heuer A."/>
            <person name="Rast P."/>
            <person name="Oberbeckmann S."/>
            <person name="Bunk B."/>
            <person name="Jeske O."/>
            <person name="Meyerdierks A."/>
            <person name="Storesund J.E."/>
            <person name="Kallscheuer N."/>
            <person name="Luecker S."/>
            <person name="Lage O.M."/>
            <person name="Pohl T."/>
            <person name="Merkel B.J."/>
            <person name="Hornburger P."/>
            <person name="Mueller R.-W."/>
            <person name="Bruemmer F."/>
            <person name="Labrenz M."/>
            <person name="Spormann A.M."/>
            <person name="Op den Camp H."/>
            <person name="Overmann J."/>
            <person name="Amann R."/>
            <person name="Jetten M.S.M."/>
            <person name="Mascher T."/>
            <person name="Medema M.H."/>
            <person name="Devos D.P."/>
            <person name="Kaster A.-K."/>
            <person name="Ovreas L."/>
            <person name="Rohde M."/>
            <person name="Galperin M.Y."/>
            <person name="Jogler C."/>
        </authorList>
    </citation>
    <scope>NUCLEOTIDE SEQUENCE [LARGE SCALE GENOMIC DNA]</scope>
    <source>
        <strain evidence="2 3">Pr1d</strain>
    </source>
</reference>
<dbReference type="Pfam" id="PF09861">
    <property type="entry name" value="Lar_N"/>
    <property type="match status" value="1"/>
</dbReference>
<evidence type="ECO:0000313" key="2">
    <source>
        <dbReference type="EMBL" id="QEG34076.1"/>
    </source>
</evidence>
<accession>A0A5B9QAZ2</accession>
<keyword evidence="3" id="KW-1185">Reference proteome</keyword>
<gene>
    <name evidence="2" type="ORF">Pr1d_13480</name>
</gene>
<organism evidence="2 3">
    <name type="scientific">Bythopirellula goksoeyrii</name>
    <dbReference type="NCBI Taxonomy" id="1400387"/>
    <lineage>
        <taxon>Bacteria</taxon>
        <taxon>Pseudomonadati</taxon>
        <taxon>Planctomycetota</taxon>
        <taxon>Planctomycetia</taxon>
        <taxon>Pirellulales</taxon>
        <taxon>Lacipirellulaceae</taxon>
        <taxon>Bythopirellula</taxon>
    </lineage>
</organism>
<dbReference type="PANTHER" id="PTHR33171:SF17">
    <property type="entry name" value="LARA-LIKE N-TERMINAL DOMAIN-CONTAINING PROTEIN"/>
    <property type="match status" value="1"/>
</dbReference>
<sequence length="406" mass="43650">MFLPNIPMPTLLDTINLTETSPSTVTTLGARSVVPIDNRQLPDHVQRAFDDPLDYPPLASATVPGDRVAIALQAGVPQLNQILSGTLSALAHAGVEEEYVTVVVPPGQEQLQSELQDELGSRVSIVVHSSDDIEQLAMLGVTEAGEPLRLNRILCDADLVISIRPAQGKSSHPMPMEPIFPTFADQESINRFQTPRHCETPSQRARLAQESDRCNALLGLSLSMDVVPGPEGSVAACMCGTPRAVAKRSAQQYRDIWGYTPSESADLVVASLGSDPSQQTWHALSRALSVAEELVSANGAIAICSAIATPPGPALKRLKDTADLSDLENKLKNAHHADSILARQLCRILQQHTVYLASSLKPTTVECLGMAPITNEEELGRLIASQNNCLLLDHAHFLQPKVSEDA</sequence>
<dbReference type="PANTHER" id="PTHR33171">
    <property type="entry name" value="LAR_N DOMAIN-CONTAINING PROTEIN"/>
    <property type="match status" value="1"/>
</dbReference>
<protein>
    <recommendedName>
        <fullName evidence="1">LarA-like N-terminal domain-containing protein</fullName>
    </recommendedName>
</protein>